<accession>A0ABV4DT46</accession>
<gene>
    <name evidence="11" type="primary">pyrD</name>
    <name evidence="13" type="ORF">AB8S09_01955</name>
</gene>
<comment type="function">
    <text evidence="1">Catalyzes the conversion of dihydroorotate to orotate with NAD(+) as electron acceptor.</text>
</comment>
<dbReference type="InterPro" id="IPR049622">
    <property type="entry name" value="Dihydroorotate_DH_I"/>
</dbReference>
<dbReference type="HAMAP" id="MF_00224">
    <property type="entry name" value="DHO_dh_type1"/>
    <property type="match status" value="1"/>
</dbReference>
<feature type="binding site" evidence="11">
    <location>
        <begin position="241"/>
        <end position="242"/>
    </location>
    <ligand>
        <name>FMN</name>
        <dbReference type="ChEBI" id="CHEBI:58210"/>
    </ligand>
</feature>
<evidence type="ECO:0000313" key="14">
    <source>
        <dbReference type="Proteomes" id="UP001565220"/>
    </source>
</evidence>
<dbReference type="InterPro" id="IPR001295">
    <property type="entry name" value="Dihydroorotate_DH_CS"/>
</dbReference>
<evidence type="ECO:0000256" key="10">
    <source>
        <dbReference type="ARBA" id="ARBA00048996"/>
    </source>
</evidence>
<evidence type="ECO:0000256" key="2">
    <source>
        <dbReference type="ARBA" id="ARBA00004496"/>
    </source>
</evidence>
<dbReference type="InterPro" id="IPR033888">
    <property type="entry name" value="DHOD_1B"/>
</dbReference>
<comment type="pathway">
    <text evidence="3">Pyrimidine metabolism; UMP biosynthesis via de novo pathway; orotate from (S)-dihydroorotate (NAD(+) route): step 1/1.</text>
</comment>
<evidence type="ECO:0000256" key="11">
    <source>
        <dbReference type="HAMAP-Rule" id="MF_00224"/>
    </source>
</evidence>
<dbReference type="InterPro" id="IPR012135">
    <property type="entry name" value="Dihydroorotate_DH_1_2"/>
</dbReference>
<protein>
    <recommendedName>
        <fullName evidence="11">Dihydroorotate dehydrogenase</fullName>
        <shortName evidence="11">DHOD</shortName>
        <shortName evidence="11">DHODase</shortName>
        <shortName evidence="11">DHOdehase</shortName>
        <ecNumber evidence="11">1.3.-.-</ecNumber>
    </recommendedName>
</protein>
<feature type="binding site" evidence="11">
    <location>
        <position position="20"/>
    </location>
    <ligand>
        <name>FMN</name>
        <dbReference type="ChEBI" id="CHEBI:58210"/>
    </ligand>
</feature>
<feature type="binding site" evidence="11">
    <location>
        <begin position="67"/>
        <end position="71"/>
    </location>
    <ligand>
        <name>substrate</name>
    </ligand>
</feature>
<keyword evidence="6 11" id="KW-0285">Flavoprotein</keyword>
<dbReference type="SUPFAM" id="SSF51395">
    <property type="entry name" value="FMN-linked oxidoreductases"/>
    <property type="match status" value="1"/>
</dbReference>
<evidence type="ECO:0000256" key="9">
    <source>
        <dbReference type="ARBA" id="ARBA00023002"/>
    </source>
</evidence>
<comment type="cofactor">
    <cofactor evidence="11">
        <name>FMN</name>
        <dbReference type="ChEBI" id="CHEBI:58210"/>
    </cofactor>
    <text evidence="11">Binds 1 FMN per subunit.</text>
</comment>
<evidence type="ECO:0000313" key="13">
    <source>
        <dbReference type="EMBL" id="MEY8762416.1"/>
    </source>
</evidence>
<dbReference type="EMBL" id="JBGFFE010000001">
    <property type="protein sequence ID" value="MEY8762416.1"/>
    <property type="molecule type" value="Genomic_DNA"/>
</dbReference>
<dbReference type="PANTHER" id="PTHR48109">
    <property type="entry name" value="DIHYDROOROTATE DEHYDROGENASE (QUINONE), MITOCHONDRIAL-RELATED"/>
    <property type="match status" value="1"/>
</dbReference>
<comment type="catalytic activity">
    <reaction evidence="10">
        <text>(S)-dihydroorotate + NAD(+) = orotate + NADH + H(+)</text>
        <dbReference type="Rhea" id="RHEA:13513"/>
        <dbReference type="ChEBI" id="CHEBI:15378"/>
        <dbReference type="ChEBI" id="CHEBI:30839"/>
        <dbReference type="ChEBI" id="CHEBI:30864"/>
        <dbReference type="ChEBI" id="CHEBI:57540"/>
        <dbReference type="ChEBI" id="CHEBI:57945"/>
        <dbReference type="EC" id="1.3.1.14"/>
    </reaction>
</comment>
<feature type="domain" description="Dihydroorotate dehydrogenase catalytic" evidence="12">
    <location>
        <begin position="4"/>
        <end position="284"/>
    </location>
</feature>
<evidence type="ECO:0000256" key="6">
    <source>
        <dbReference type="ARBA" id="ARBA00022630"/>
    </source>
</evidence>
<dbReference type="Proteomes" id="UP001565220">
    <property type="component" value="Unassembled WGS sequence"/>
</dbReference>
<dbReference type="InterPro" id="IPR005720">
    <property type="entry name" value="Dihydroorotate_DH_cat"/>
</dbReference>
<comment type="caution">
    <text evidence="13">The sequence shown here is derived from an EMBL/GenBank/DDBJ whole genome shotgun (WGS) entry which is preliminary data.</text>
</comment>
<feature type="binding site" evidence="11">
    <location>
        <begin position="190"/>
        <end position="191"/>
    </location>
    <ligand>
        <name>substrate</name>
    </ligand>
</feature>
<feature type="binding site" evidence="11">
    <location>
        <begin position="263"/>
        <end position="264"/>
    </location>
    <ligand>
        <name>FMN</name>
        <dbReference type="ChEBI" id="CHEBI:58210"/>
    </ligand>
</feature>
<organism evidence="13 14">
    <name type="scientific">Clostridium lapidicellarium</name>
    <dbReference type="NCBI Taxonomy" id="3240931"/>
    <lineage>
        <taxon>Bacteria</taxon>
        <taxon>Bacillati</taxon>
        <taxon>Bacillota</taxon>
        <taxon>Clostridia</taxon>
        <taxon>Eubacteriales</taxon>
        <taxon>Clostridiaceae</taxon>
        <taxon>Clostridium</taxon>
    </lineage>
</organism>
<keyword evidence="7 11" id="KW-0288">FMN</keyword>
<dbReference type="NCBIfam" id="NF005574">
    <property type="entry name" value="PRK07259.1"/>
    <property type="match status" value="1"/>
</dbReference>
<keyword evidence="9 11" id="KW-0560">Oxidoreductase</keyword>
<evidence type="ECO:0000256" key="8">
    <source>
        <dbReference type="ARBA" id="ARBA00022975"/>
    </source>
</evidence>
<evidence type="ECO:0000256" key="7">
    <source>
        <dbReference type="ARBA" id="ARBA00022643"/>
    </source>
</evidence>
<feature type="binding site" evidence="11">
    <location>
        <position position="125"/>
    </location>
    <ligand>
        <name>substrate</name>
    </ligand>
</feature>
<dbReference type="InterPro" id="IPR013785">
    <property type="entry name" value="Aldolase_TIM"/>
</dbReference>
<evidence type="ECO:0000259" key="12">
    <source>
        <dbReference type="Pfam" id="PF01180"/>
    </source>
</evidence>
<evidence type="ECO:0000256" key="1">
    <source>
        <dbReference type="ARBA" id="ARBA00003616"/>
    </source>
</evidence>
<keyword evidence="5 11" id="KW-0963">Cytoplasm</keyword>
<proteinExistence type="inferred from homology"/>
<dbReference type="InterPro" id="IPR050074">
    <property type="entry name" value="DHO_dehydrogenase"/>
</dbReference>
<dbReference type="PANTHER" id="PTHR48109:SF1">
    <property type="entry name" value="DIHYDROOROTATE DEHYDROGENASE (FUMARATE)"/>
    <property type="match status" value="1"/>
</dbReference>
<comment type="subcellular location">
    <subcellularLocation>
        <location evidence="2 11">Cytoplasm</location>
    </subcellularLocation>
</comment>
<evidence type="ECO:0000256" key="3">
    <source>
        <dbReference type="ARBA" id="ARBA00004715"/>
    </source>
</evidence>
<feature type="binding site" evidence="11">
    <location>
        <position position="125"/>
    </location>
    <ligand>
        <name>FMN</name>
        <dbReference type="ChEBI" id="CHEBI:58210"/>
    </ligand>
</feature>
<comment type="similarity">
    <text evidence="4 11">Belongs to the dihydroorotate dehydrogenase family. Type 1 subfamily.</text>
</comment>
<comment type="catalytic activity">
    <reaction evidence="11">
        <text>(S)-dihydroorotate + A = orotate + AH2</text>
        <dbReference type="Rhea" id="RHEA:18073"/>
        <dbReference type="ChEBI" id="CHEBI:13193"/>
        <dbReference type="ChEBI" id="CHEBI:17499"/>
        <dbReference type="ChEBI" id="CHEBI:30839"/>
        <dbReference type="ChEBI" id="CHEBI:30864"/>
    </reaction>
</comment>
<feature type="binding site" evidence="11">
    <location>
        <position position="163"/>
    </location>
    <ligand>
        <name>FMN</name>
        <dbReference type="ChEBI" id="CHEBI:58210"/>
    </ligand>
</feature>
<dbReference type="PROSITE" id="PS00911">
    <property type="entry name" value="DHODEHASE_1"/>
    <property type="match status" value="1"/>
</dbReference>
<feature type="binding site" evidence="11">
    <location>
        <position position="43"/>
    </location>
    <ligand>
        <name>substrate</name>
    </ligand>
</feature>
<dbReference type="PROSITE" id="PS00912">
    <property type="entry name" value="DHODEHASE_2"/>
    <property type="match status" value="1"/>
</dbReference>
<dbReference type="Pfam" id="PF01180">
    <property type="entry name" value="DHO_dh"/>
    <property type="match status" value="1"/>
</dbReference>
<dbReference type="RefSeq" id="WP_294181560.1">
    <property type="nucleotide sequence ID" value="NZ_JBGFFE010000001.1"/>
</dbReference>
<dbReference type="GO" id="GO:0004589">
    <property type="term" value="F:dihydroorotate dehydrogenase (NAD+) activity"/>
    <property type="evidence" value="ECO:0007669"/>
    <property type="project" value="UniProtKB-EC"/>
</dbReference>
<dbReference type="EC" id="1.3.-.-" evidence="11"/>
<dbReference type="CDD" id="cd04740">
    <property type="entry name" value="DHOD_1B_like"/>
    <property type="match status" value="1"/>
</dbReference>
<feature type="binding site" evidence="11">
    <location>
        <position position="215"/>
    </location>
    <ligand>
        <name>FMN</name>
        <dbReference type="ChEBI" id="CHEBI:58210"/>
    </ligand>
</feature>
<comment type="caution">
    <text evidence="11">Lacks conserved residue(s) required for the propagation of feature annotation.</text>
</comment>
<dbReference type="Gene3D" id="3.20.20.70">
    <property type="entry name" value="Aldolase class I"/>
    <property type="match status" value="1"/>
</dbReference>
<dbReference type="PIRSF" id="PIRSF000164">
    <property type="entry name" value="DHO_oxidase"/>
    <property type="match status" value="1"/>
</dbReference>
<keyword evidence="14" id="KW-1185">Reference proteome</keyword>
<evidence type="ECO:0000256" key="4">
    <source>
        <dbReference type="ARBA" id="ARBA00008008"/>
    </source>
</evidence>
<dbReference type="InterPro" id="IPR024920">
    <property type="entry name" value="Dihydroorotate_DH_1"/>
</dbReference>
<evidence type="ECO:0000256" key="5">
    <source>
        <dbReference type="ARBA" id="ARBA00022490"/>
    </source>
</evidence>
<sequence length="301" mass="32116">MNTSVNIGSLKLRNPIMNASGTFGLDEYDKYIDFSKIGALVAKSVTRNPKQGNRPPRIVEVDSGVLNCVGLQNTGVLDFVENKIPKLRKIDTNIIVSISNHSVEDFKASAQMLDKVDGAAGYEINVSCPNVEEGGKTFGQSSEQTYNVVRTVRDIIKAPIIVKLTPNVTDIVPIAKAAVEAGADGLTVANTYIGMAVDLDTKKPVLGNIIGGLSGAAVKPLTLRLVYNIHKALDIPIVASGGVYTAGDALEYLLVGATAVQVGTANFIKPDIMTDIVEGIKKFMIEKNIEDINDFIGSLIK</sequence>
<name>A0ABV4DT46_9CLOT</name>
<keyword evidence="8 11" id="KW-0665">Pyrimidine biosynthesis</keyword>
<reference evidence="13 14" key="1">
    <citation type="submission" date="2024-08" db="EMBL/GenBank/DDBJ databases">
        <title>Clostridium lapicellarii sp. nov., and Clostridium renhuaiense sp. nov., two species isolated from the mud in a fermentation cellar used for producing sauce-flavour Chinese liquors.</title>
        <authorList>
            <person name="Yang F."/>
            <person name="Wang H."/>
            <person name="Chen L.Q."/>
            <person name="Zhou N."/>
            <person name="Lu J.J."/>
            <person name="Pu X.X."/>
            <person name="Wan B."/>
            <person name="Wang L."/>
            <person name="Liu S.J."/>
        </authorList>
    </citation>
    <scope>NUCLEOTIDE SEQUENCE [LARGE SCALE GENOMIC DNA]</scope>
    <source>
        <strain evidence="13 14">MT-113</strain>
    </source>
</reference>
<feature type="active site" description="Nucleophile" evidence="11">
    <location>
        <position position="128"/>
    </location>
</feature>
<feature type="binding site" evidence="11">
    <location>
        <begin position="43"/>
        <end position="44"/>
    </location>
    <ligand>
        <name>FMN</name>
        <dbReference type="ChEBI" id="CHEBI:58210"/>
    </ligand>
</feature>
<dbReference type="NCBIfam" id="TIGR01037">
    <property type="entry name" value="pyrD_sub1_fam"/>
    <property type="match status" value="1"/>
</dbReference>